<dbReference type="PANTHER" id="PTHR48098:SF3">
    <property type="entry name" value="IRON(III) ENTEROBACTIN ESTERASE"/>
    <property type="match status" value="1"/>
</dbReference>
<accession>A0A1B7KR18</accession>
<evidence type="ECO:0000313" key="3">
    <source>
        <dbReference type="Proteomes" id="UP000078290"/>
    </source>
</evidence>
<proteinExistence type="predicted"/>
<evidence type="ECO:0000256" key="1">
    <source>
        <dbReference type="SAM" id="Phobius"/>
    </source>
</evidence>
<comment type="caution">
    <text evidence="2">The sequence shown here is derived from an EMBL/GenBank/DDBJ whole genome shotgun (WGS) entry which is preliminary data.</text>
</comment>
<dbReference type="Pfam" id="PF00756">
    <property type="entry name" value="Esterase"/>
    <property type="match status" value="1"/>
</dbReference>
<dbReference type="PANTHER" id="PTHR48098">
    <property type="entry name" value="ENTEROCHELIN ESTERASE-RELATED"/>
    <property type="match status" value="1"/>
</dbReference>
<protein>
    <submittedName>
        <fullName evidence="2">Esterase</fullName>
    </submittedName>
</protein>
<dbReference type="EMBL" id="LXMA01000034">
    <property type="protein sequence ID" value="OAT72538.1"/>
    <property type="molecule type" value="Genomic_DNA"/>
</dbReference>
<dbReference type="InterPro" id="IPR029058">
    <property type="entry name" value="AB_hydrolase_fold"/>
</dbReference>
<dbReference type="OrthoDB" id="9784036at2"/>
<keyword evidence="1" id="KW-0472">Membrane</keyword>
<keyword evidence="1" id="KW-1133">Transmembrane helix</keyword>
<sequence>MNGTLVMESFEGRELFIYLPPSYETSRAKFPIVYVQDGGYLFDPRQNHSLVRLERMFAHGELGELLLVGIEPKNRLDEYTPWYAKALSDKYADFGGQGFRYLSFLVEELKPYIDREYKTDSRRQQTGMIGASLGGLISIYAAYLYPNVFGKIGSISGSFWYEGFIDFMQSKNVDPGLKIYMDVGSVEGIEKQSIQKEMVLKTKEAYTILLNNGLTRERLQFVLEEGAPHDRIFFSKRFPEAVKWLYSNETES</sequence>
<dbReference type="SUPFAM" id="SSF53474">
    <property type="entry name" value="alpha/beta-Hydrolases"/>
    <property type="match status" value="1"/>
</dbReference>
<reference evidence="3" key="1">
    <citation type="submission" date="2016-05" db="EMBL/GenBank/DDBJ databases">
        <authorList>
            <person name="Wang W."/>
            <person name="Zhu L."/>
        </authorList>
    </citation>
    <scope>NUCLEOTIDE SEQUENCE [LARGE SCALE GENOMIC DNA]</scope>
    <source>
        <strain evidence="3">W-2</strain>
    </source>
</reference>
<name>A0A1B7KR18_PARTM</name>
<evidence type="ECO:0000313" key="2">
    <source>
        <dbReference type="EMBL" id="OAT72538.1"/>
    </source>
</evidence>
<dbReference type="AlphaFoldDB" id="A0A1B7KR18"/>
<gene>
    <name evidence="2" type="ORF">A7K69_10505</name>
</gene>
<dbReference type="Gene3D" id="3.40.50.1820">
    <property type="entry name" value="alpha/beta hydrolase"/>
    <property type="match status" value="1"/>
</dbReference>
<organism evidence="2 3">
    <name type="scientific">Parageobacillus thermoglucosidasius</name>
    <name type="common">Geobacillus thermoglucosidasius</name>
    <dbReference type="NCBI Taxonomy" id="1426"/>
    <lineage>
        <taxon>Bacteria</taxon>
        <taxon>Bacillati</taxon>
        <taxon>Bacillota</taxon>
        <taxon>Bacilli</taxon>
        <taxon>Bacillales</taxon>
        <taxon>Anoxybacillaceae</taxon>
        <taxon>Parageobacillus</taxon>
    </lineage>
</organism>
<dbReference type="RefSeq" id="WP_064552321.1">
    <property type="nucleotide sequence ID" value="NZ_LXMA01000034.1"/>
</dbReference>
<dbReference type="InterPro" id="IPR050583">
    <property type="entry name" value="Mycobacterial_A85_antigen"/>
</dbReference>
<keyword evidence="1" id="KW-0812">Transmembrane</keyword>
<dbReference type="InterPro" id="IPR000801">
    <property type="entry name" value="Esterase-like"/>
</dbReference>
<dbReference type="Proteomes" id="UP000078290">
    <property type="component" value="Unassembled WGS sequence"/>
</dbReference>
<feature type="transmembrane region" description="Helical" evidence="1">
    <location>
        <begin position="127"/>
        <end position="145"/>
    </location>
</feature>